<dbReference type="AlphaFoldDB" id="A0A314Z9F4"/>
<sequence length="77" mass="8811">MVYVALSRVRSLEGLYLSGFDPSKIKVHPKVVQFHNKFISEQDKEGEDDNVSQNKNGSNDNSSQEIDGQKYVRAYFK</sequence>
<dbReference type="GO" id="GO:0004386">
    <property type="term" value="F:helicase activity"/>
    <property type="evidence" value="ECO:0007669"/>
    <property type="project" value="UniProtKB-KW"/>
</dbReference>
<evidence type="ECO:0000313" key="3">
    <source>
        <dbReference type="Proteomes" id="UP000250321"/>
    </source>
</evidence>
<feature type="compositionally biased region" description="Polar residues" evidence="1">
    <location>
        <begin position="51"/>
        <end position="66"/>
    </location>
</feature>
<protein>
    <submittedName>
        <fullName evidence="2">ATP-dependent DNA helicase PIF1</fullName>
    </submittedName>
</protein>
<keyword evidence="3" id="KW-1185">Reference proteome</keyword>
<evidence type="ECO:0000313" key="2">
    <source>
        <dbReference type="EMBL" id="PQQ13738.1"/>
    </source>
</evidence>
<dbReference type="STRING" id="2094558.A0A314Z9F4"/>
<keyword evidence="2" id="KW-0547">Nucleotide-binding</keyword>
<dbReference type="Proteomes" id="UP000250321">
    <property type="component" value="Unassembled WGS sequence"/>
</dbReference>
<feature type="region of interest" description="Disordered" evidence="1">
    <location>
        <begin position="41"/>
        <end position="67"/>
    </location>
</feature>
<gene>
    <name evidence="2" type="ORF">Pyn_07179</name>
</gene>
<dbReference type="EMBL" id="PJQY01000288">
    <property type="protein sequence ID" value="PQQ13738.1"/>
    <property type="molecule type" value="Genomic_DNA"/>
</dbReference>
<reference evidence="2 3" key="1">
    <citation type="submission" date="2018-02" db="EMBL/GenBank/DDBJ databases">
        <title>Draft genome of wild Prunus yedoensis var. nudiflora.</title>
        <authorList>
            <person name="Baek S."/>
            <person name="Kim J.-H."/>
            <person name="Choi K."/>
            <person name="Kim G.-B."/>
            <person name="Cho A."/>
            <person name="Jang H."/>
            <person name="Shin C.-H."/>
            <person name="Yu H.-J."/>
            <person name="Mun J.-H."/>
        </authorList>
    </citation>
    <scope>NUCLEOTIDE SEQUENCE [LARGE SCALE GENOMIC DNA]</scope>
    <source>
        <strain evidence="3">cv. Jeju island</strain>
        <tissue evidence="2">Leaf</tissue>
    </source>
</reference>
<keyword evidence="2" id="KW-0067">ATP-binding</keyword>
<proteinExistence type="predicted"/>
<keyword evidence="2" id="KW-0378">Hydrolase</keyword>
<comment type="caution">
    <text evidence="2">The sequence shown here is derived from an EMBL/GenBank/DDBJ whole genome shotgun (WGS) entry which is preliminary data.</text>
</comment>
<keyword evidence="2" id="KW-0347">Helicase</keyword>
<name>A0A314Z9F4_PRUYE</name>
<organism evidence="2 3">
    <name type="scientific">Prunus yedoensis var. nudiflora</name>
    <dbReference type="NCBI Taxonomy" id="2094558"/>
    <lineage>
        <taxon>Eukaryota</taxon>
        <taxon>Viridiplantae</taxon>
        <taxon>Streptophyta</taxon>
        <taxon>Embryophyta</taxon>
        <taxon>Tracheophyta</taxon>
        <taxon>Spermatophyta</taxon>
        <taxon>Magnoliopsida</taxon>
        <taxon>eudicotyledons</taxon>
        <taxon>Gunneridae</taxon>
        <taxon>Pentapetalae</taxon>
        <taxon>rosids</taxon>
        <taxon>fabids</taxon>
        <taxon>Rosales</taxon>
        <taxon>Rosaceae</taxon>
        <taxon>Amygdaloideae</taxon>
        <taxon>Amygdaleae</taxon>
        <taxon>Prunus</taxon>
    </lineage>
</organism>
<dbReference type="OrthoDB" id="10582493at2759"/>
<evidence type="ECO:0000256" key="1">
    <source>
        <dbReference type="SAM" id="MobiDB-lite"/>
    </source>
</evidence>
<accession>A0A314Z9F4</accession>